<evidence type="ECO:0000313" key="4">
    <source>
        <dbReference type="EMBL" id="CAB4585638.1"/>
    </source>
</evidence>
<evidence type="ECO:0000256" key="3">
    <source>
        <dbReference type="ARBA" id="ARBA00023002"/>
    </source>
</evidence>
<dbReference type="EMBL" id="CAEZVV010000099">
    <property type="protein sequence ID" value="CAB4651933.1"/>
    <property type="molecule type" value="Genomic_DNA"/>
</dbReference>
<name>A0A6J6FME5_9ZZZZ</name>
<dbReference type="GO" id="GO:0050661">
    <property type="term" value="F:NADP binding"/>
    <property type="evidence" value="ECO:0007669"/>
    <property type="project" value="InterPro"/>
</dbReference>
<evidence type="ECO:0000256" key="1">
    <source>
        <dbReference type="ARBA" id="ARBA00022630"/>
    </source>
</evidence>
<dbReference type="EMBL" id="CAEZTR010000111">
    <property type="protein sequence ID" value="CAB4585638.1"/>
    <property type="molecule type" value="Genomic_DNA"/>
</dbReference>
<keyword evidence="3" id="KW-0560">Oxidoreductase</keyword>
<evidence type="ECO:0000313" key="5">
    <source>
        <dbReference type="EMBL" id="CAB4651933.1"/>
    </source>
</evidence>
<dbReference type="InterPro" id="IPR020946">
    <property type="entry name" value="Flavin_mOase-like"/>
</dbReference>
<dbReference type="PANTHER" id="PTHR42877">
    <property type="entry name" value="L-ORNITHINE N(5)-MONOOXYGENASE-RELATED"/>
    <property type="match status" value="1"/>
</dbReference>
<gene>
    <name evidence="4" type="ORF">UFOPK1711_01496</name>
    <name evidence="5" type="ORF">UFOPK2143_01332</name>
</gene>
<dbReference type="AlphaFoldDB" id="A0A6J6FME5"/>
<proteinExistence type="predicted"/>
<keyword evidence="1" id="KW-0285">Flavoprotein</keyword>
<dbReference type="SUPFAM" id="SSF51905">
    <property type="entry name" value="FAD/NAD(P)-binding domain"/>
    <property type="match status" value="2"/>
</dbReference>
<accession>A0A6J6FME5</accession>
<dbReference type="Pfam" id="PF00743">
    <property type="entry name" value="FMO-like"/>
    <property type="match status" value="1"/>
</dbReference>
<dbReference type="InterPro" id="IPR036188">
    <property type="entry name" value="FAD/NAD-bd_sf"/>
</dbReference>
<dbReference type="GO" id="GO:0004499">
    <property type="term" value="F:N,N-dimethylaniline monooxygenase activity"/>
    <property type="evidence" value="ECO:0007669"/>
    <property type="project" value="InterPro"/>
</dbReference>
<dbReference type="PANTHER" id="PTHR42877:SF4">
    <property type="entry name" value="FAD_NAD(P)-BINDING DOMAIN-CONTAINING PROTEIN-RELATED"/>
    <property type="match status" value="1"/>
</dbReference>
<dbReference type="InterPro" id="IPR051209">
    <property type="entry name" value="FAD-bind_Monooxygenase_sf"/>
</dbReference>
<evidence type="ECO:0000256" key="2">
    <source>
        <dbReference type="ARBA" id="ARBA00022827"/>
    </source>
</evidence>
<protein>
    <submittedName>
        <fullName evidence="4">Unannotated protein</fullName>
    </submittedName>
</protein>
<reference evidence="4" key="1">
    <citation type="submission" date="2020-05" db="EMBL/GenBank/DDBJ databases">
        <authorList>
            <person name="Chiriac C."/>
            <person name="Salcher M."/>
            <person name="Ghai R."/>
            <person name="Kavagutti S V."/>
        </authorList>
    </citation>
    <scope>NUCLEOTIDE SEQUENCE</scope>
</reference>
<keyword evidence="2" id="KW-0274">FAD</keyword>
<sequence>MGDTIDTDYIRRAVEYSDLAALRIAIFQATGDEEIGRLGPVATLGEDDKTRLKERCIELIANDLASWTLRTPSDAEINSMLDMVLGKPTSPGDFELRKMVLSFEDFPGFAEWSSPEVEAPEGFHVAIIGGGFNGIATGVQLAQLGIDFTVYERREELGGTWSINRYPDIRVDTLSASYEFSFEKEYPWTEYFARGPEVKGYLHHIAKKFGVMDNVRFGHDLVEARFNDDTKLWHVTFRLGDGSTVSRDVNAIVSAAGLFANPNLPSFPGIEDFGGIVIHPTQWPEGIDLSDKRVAVIGNGSTGVQLLGRVTEMSKHVTMFQRTPQWISPRDKYGKHVEPEITWLTSAVPGYWNWCRITSIMHLFDFDKDFLIRDEEYEKTGGQITAKSDFVRNMLLDYIKTETGGRQDLIDKLIPDYAPMVRRPIVDNGWYRALTRDNVDLVTEDIVRFTDTGIETADGVHHELDVVVSATGFDIVKYLWPAEYFGRNGVNLHEKWEEESPMAYVGMMVPGFPNLFTLYGPNSQPVSGGVALPAWYQMWAGFVARCLIGIIEQGKQTVEVTDEAFREYNEKLVEESQKLIMVTEEASAKKNYYVQNGRMQVNAPWETHDYYRMTSYPDPEAIVFE</sequence>
<dbReference type="PRINTS" id="PR00411">
    <property type="entry name" value="PNDRDTASEI"/>
</dbReference>
<dbReference type="Gene3D" id="3.50.50.60">
    <property type="entry name" value="FAD/NAD(P)-binding domain"/>
    <property type="match status" value="2"/>
</dbReference>
<organism evidence="4">
    <name type="scientific">freshwater metagenome</name>
    <dbReference type="NCBI Taxonomy" id="449393"/>
    <lineage>
        <taxon>unclassified sequences</taxon>
        <taxon>metagenomes</taxon>
        <taxon>ecological metagenomes</taxon>
    </lineage>
</organism>
<dbReference type="GO" id="GO:0050660">
    <property type="term" value="F:flavin adenine dinucleotide binding"/>
    <property type="evidence" value="ECO:0007669"/>
    <property type="project" value="InterPro"/>
</dbReference>